<dbReference type="Gene3D" id="3.40.710.10">
    <property type="entry name" value="DD-peptidase/beta-lactamase superfamily"/>
    <property type="match status" value="1"/>
</dbReference>
<organism evidence="3 4">
    <name type="scientific">Oerskovia rustica</name>
    <dbReference type="NCBI Taxonomy" id="2762237"/>
    <lineage>
        <taxon>Bacteria</taxon>
        <taxon>Bacillati</taxon>
        <taxon>Actinomycetota</taxon>
        <taxon>Actinomycetes</taxon>
        <taxon>Micrococcales</taxon>
        <taxon>Cellulomonadaceae</taxon>
        <taxon>Oerskovia</taxon>
    </lineage>
</organism>
<dbReference type="InterPro" id="IPR012338">
    <property type="entry name" value="Beta-lactam/transpept-like"/>
</dbReference>
<reference evidence="3 4" key="1">
    <citation type="submission" date="2020-08" db="EMBL/GenBank/DDBJ databases">
        <title>A Genomic Blueprint of the Chicken Gut Microbiome.</title>
        <authorList>
            <person name="Gilroy R."/>
            <person name="Ravi A."/>
            <person name="Getino M."/>
            <person name="Pursley I."/>
            <person name="Horton D.L."/>
            <person name="Alikhan N.-F."/>
            <person name="Baker D."/>
            <person name="Gharbi K."/>
            <person name="Hall N."/>
            <person name="Watson M."/>
            <person name="Adriaenssens E.M."/>
            <person name="Foster-Nyarko E."/>
            <person name="Jarju S."/>
            <person name="Secka A."/>
            <person name="Antonio M."/>
            <person name="Oren A."/>
            <person name="Chaudhuri R."/>
            <person name="La Ragione R.M."/>
            <person name="Hildebrand F."/>
            <person name="Pallen M.J."/>
        </authorList>
    </citation>
    <scope>NUCLEOTIDE SEQUENCE [LARGE SCALE GENOMIC DNA]</scope>
    <source>
        <strain evidence="3 4">Sa4CUA1</strain>
    </source>
</reference>
<dbReference type="Pfam" id="PF13354">
    <property type="entry name" value="Beta-lactamase2"/>
    <property type="match status" value="1"/>
</dbReference>
<dbReference type="Gene3D" id="1.10.8.620">
    <property type="entry name" value="ORF12 helical bundle domain-like"/>
    <property type="match status" value="1"/>
</dbReference>
<dbReference type="GO" id="GO:0016787">
    <property type="term" value="F:hydrolase activity"/>
    <property type="evidence" value="ECO:0007669"/>
    <property type="project" value="UniProtKB-KW"/>
</dbReference>
<evidence type="ECO:0000259" key="1">
    <source>
        <dbReference type="Pfam" id="PF13354"/>
    </source>
</evidence>
<dbReference type="Proteomes" id="UP000641803">
    <property type="component" value="Unassembled WGS sequence"/>
</dbReference>
<evidence type="ECO:0000259" key="2">
    <source>
        <dbReference type="Pfam" id="PF18042"/>
    </source>
</evidence>
<comment type="caution">
    <text evidence="3">The sequence shown here is derived from an EMBL/GenBank/DDBJ whole genome shotgun (WGS) entry which is preliminary data.</text>
</comment>
<dbReference type="InterPro" id="IPR000871">
    <property type="entry name" value="Beta-lactam_class-A"/>
</dbReference>
<feature type="domain" description="ORF 12 gene product N-terminal" evidence="2">
    <location>
        <begin position="53"/>
        <end position="146"/>
    </location>
</feature>
<dbReference type="EMBL" id="JACSQQ010000024">
    <property type="protein sequence ID" value="MBD7951511.1"/>
    <property type="molecule type" value="Genomic_DNA"/>
</dbReference>
<evidence type="ECO:0000313" key="4">
    <source>
        <dbReference type="Proteomes" id="UP000641803"/>
    </source>
</evidence>
<gene>
    <name evidence="3" type="ORF">H9652_13990</name>
</gene>
<protein>
    <submittedName>
        <fullName evidence="3">Serine hydrolase</fullName>
    </submittedName>
</protein>
<dbReference type="SUPFAM" id="SSF56601">
    <property type="entry name" value="beta-lactamase/transpeptidase-like"/>
    <property type="match status" value="1"/>
</dbReference>
<keyword evidence="3" id="KW-0378">Hydrolase</keyword>
<dbReference type="PANTHER" id="PTHR35333">
    <property type="entry name" value="BETA-LACTAMASE"/>
    <property type="match status" value="1"/>
</dbReference>
<accession>A0ABR8RUP2</accession>
<sequence length="475" mass="48828">MPSPSAARRRRSSLVGGLLVAGLALTGCSSTGPGSEVSPTPNVAPTAVALPGGTVGKAAGWALEVLNADASPDAATLERRFARSFLDQVPAAQLVPVLEQLRADQEWVPVSVDAVDPGEQQAALTIVGASGQFFTMQIGVDADSRIETLFFGPGDDPHREPAESWDELGERLDAVDARSSLLVAQVLDDGTCRPVGEAPGGSDADEVLPLGSIFKLYVLGAVSQAVEAGTLTWDDALTVTDDVRSLPAGQLQDAPTGTVVTVREAAGLMISISDNTATDLLVQAVGRDAVERAQAALGHADPSLNTPFLTTRDAFAIAWGTPSQASAWGAASTAERRAMLDALPGGPLDVDPAGVTTPVWQDDVDWFATSSDLCAAHVWLHERGEQDPVVREVLSVNPGIEVDAEAWPYVAFKGGSAPGVLAGSWLAEDAEGGSYVVTVQLAATDPAVTANPTVLVDTAESAFALLGGVAGSGSK</sequence>
<name>A0ABR8RUP2_9CELL</name>
<dbReference type="InterPro" id="IPR045155">
    <property type="entry name" value="Beta-lactam_cat"/>
</dbReference>
<proteinExistence type="predicted"/>
<dbReference type="RefSeq" id="WP_191796791.1">
    <property type="nucleotide sequence ID" value="NZ_JACSQQ010000024.1"/>
</dbReference>
<dbReference type="InterPro" id="IPR040846">
    <property type="entry name" value="ORF_12_N"/>
</dbReference>
<dbReference type="Gene3D" id="3.10.450.280">
    <property type="match status" value="1"/>
</dbReference>
<keyword evidence="4" id="KW-1185">Reference proteome</keyword>
<evidence type="ECO:0000313" key="3">
    <source>
        <dbReference type="EMBL" id="MBD7951511.1"/>
    </source>
</evidence>
<feature type="domain" description="Beta-lactamase class A catalytic" evidence="1">
    <location>
        <begin position="203"/>
        <end position="315"/>
    </location>
</feature>
<dbReference type="Pfam" id="PF18042">
    <property type="entry name" value="ORF_12_N"/>
    <property type="match status" value="1"/>
</dbReference>
<dbReference type="PANTHER" id="PTHR35333:SF5">
    <property type="entry name" value="CONSERVED LIPOPROTEIN LPQF-RELATED"/>
    <property type="match status" value="1"/>
</dbReference>